<evidence type="ECO:0000313" key="1">
    <source>
        <dbReference type="EMBL" id="MCP9611147.1"/>
    </source>
</evidence>
<reference evidence="1 2" key="1">
    <citation type="submission" date="2022-07" db="EMBL/GenBank/DDBJ databases">
        <title>Fecal culturing of patients with breast cancer.</title>
        <authorList>
            <person name="Teng N.M.Y."/>
            <person name="Kiu R."/>
            <person name="Evans R."/>
            <person name="Baker D.J."/>
            <person name="Zenner C."/>
            <person name="Robinson S.D."/>
            <person name="Hall L.J."/>
        </authorList>
    </citation>
    <scope>NUCLEOTIDE SEQUENCE [LARGE SCALE GENOMIC DNA]</scope>
    <source>
        <strain evidence="1 2">LH1063</strain>
    </source>
</reference>
<dbReference type="Gene3D" id="3.30.565.10">
    <property type="entry name" value="Histidine kinase-like ATPase, C-terminal domain"/>
    <property type="match status" value="1"/>
</dbReference>
<accession>A0ABT1MET9</accession>
<protein>
    <submittedName>
        <fullName evidence="1">ATP-binding protein</fullName>
    </submittedName>
</protein>
<gene>
    <name evidence="1" type="ORF">NMU02_03445</name>
</gene>
<keyword evidence="2" id="KW-1185">Reference proteome</keyword>
<dbReference type="InterPro" id="IPR036890">
    <property type="entry name" value="HATPase_C_sf"/>
</dbReference>
<dbReference type="EMBL" id="JANDHW010000003">
    <property type="protein sequence ID" value="MCP9611147.1"/>
    <property type="molecule type" value="Genomic_DNA"/>
</dbReference>
<keyword evidence="1" id="KW-0547">Nucleotide-binding</keyword>
<proteinExistence type="predicted"/>
<dbReference type="RefSeq" id="WP_255025832.1">
    <property type="nucleotide sequence ID" value="NZ_JANDHW010000003.1"/>
</dbReference>
<dbReference type="SUPFAM" id="SSF55874">
    <property type="entry name" value="ATPase domain of HSP90 chaperone/DNA topoisomerase II/histidine kinase"/>
    <property type="match status" value="1"/>
</dbReference>
<comment type="caution">
    <text evidence="1">The sequence shown here is derived from an EMBL/GenBank/DDBJ whole genome shotgun (WGS) entry which is preliminary data.</text>
</comment>
<name>A0ABT1MET9_9BACT</name>
<organism evidence="1 2">
    <name type="scientific">Coprobacter tertius</name>
    <dbReference type="NCBI Taxonomy" id="2944915"/>
    <lineage>
        <taxon>Bacteria</taxon>
        <taxon>Pseudomonadati</taxon>
        <taxon>Bacteroidota</taxon>
        <taxon>Bacteroidia</taxon>
        <taxon>Bacteroidales</taxon>
        <taxon>Barnesiellaceae</taxon>
        <taxon>Coprobacter</taxon>
    </lineage>
</organism>
<keyword evidence="1" id="KW-0067">ATP-binding</keyword>
<dbReference type="Proteomes" id="UP001205603">
    <property type="component" value="Unassembled WGS sequence"/>
</dbReference>
<evidence type="ECO:0000313" key="2">
    <source>
        <dbReference type="Proteomes" id="UP001205603"/>
    </source>
</evidence>
<sequence length="610" mass="71026">MKVKLSKAVKMFFGNSSLEMVYFEAIANALDAEANKISIKIFTQAYNQPETLKVEIEDNGIGFTDERFSKFCNLFDVEESSHKGLGRLVYLCYFGKISVQSYFNNGFCRNFEFSNDFDEKSTVIKSQSTTNGTKFSMSNYVLSRLGQYNYIQPKYLKNRILEEFYPRLYQLKQENKEITITINLEIENQLITETLSTNDIPNLEKIELDYSVSAFDKIYLYYSIEASNEPSIITAISVDNRSQKIEIIAKENIPLGYKMIFLLYSDWFIGKVDHARQNLDISESDMQQIKYSFRNKVSQLISEKIPKIAESNKKVKISLISRYPHLNGYFEENCIGFSSRVELLKRAQDKFFKAQRDILDANSLTEEQYSKALELSSRTLTEYILFRQLSIEKLKKINNKNLESDIHSLIIPMKQEFTKDDFSKDLYRNNAWILDDKYMTYSSILSDKEMTDVVRVITEGEIIEKDNDRPDIAIVFSNDPNKNKVVDVVIVELKKKGLTHNDNMKVITQLETRARRLMKYYKNKIQRIWFYGIIEFNDEIELALLGEYTELYSTGKMFYKETSVAIQKDPKITLPVGIFIMDLNSLINDADARNSTFLNIIKNRILQSQS</sequence>
<dbReference type="Pfam" id="PF13589">
    <property type="entry name" value="HATPase_c_3"/>
    <property type="match status" value="1"/>
</dbReference>
<dbReference type="GO" id="GO:0005524">
    <property type="term" value="F:ATP binding"/>
    <property type="evidence" value="ECO:0007669"/>
    <property type="project" value="UniProtKB-KW"/>
</dbReference>